<dbReference type="CDD" id="cd17504">
    <property type="entry name" value="MFS_MMR_MDR_like"/>
    <property type="match status" value="1"/>
</dbReference>
<feature type="transmembrane region" description="Helical" evidence="8">
    <location>
        <begin position="367"/>
        <end position="397"/>
    </location>
</feature>
<keyword evidence="4 8" id="KW-1133">Transmembrane helix</keyword>
<organism evidence="10 11">
    <name type="scientific">Kitasatospora paracochleata</name>
    <dbReference type="NCBI Taxonomy" id="58354"/>
    <lineage>
        <taxon>Bacteria</taxon>
        <taxon>Bacillati</taxon>
        <taxon>Actinomycetota</taxon>
        <taxon>Actinomycetes</taxon>
        <taxon>Kitasatosporales</taxon>
        <taxon>Streptomycetaceae</taxon>
        <taxon>Kitasatospora</taxon>
    </lineage>
</organism>
<feature type="region of interest" description="Disordered" evidence="7">
    <location>
        <begin position="480"/>
        <end position="529"/>
    </location>
</feature>
<dbReference type="InterPro" id="IPR011701">
    <property type="entry name" value="MFS"/>
</dbReference>
<sequence length="529" mass="53381">MQESAATGAQGPQRGRQRALVPVLVFLATVVAVISSLGAPMIPTIAAVDHVSLSDAQWSLTVTMLVGAIATPVMGRLGDGPHRRTVMLAAAATVLAGSVLAALPLGFGFLVAGRAMQGVGLGLTPLAIATARDSVPGERSRSAVAILSLTTVAGVGLGYPITGLIAQSLGVHAGFWFGAIISGAALLAGILVLPSTAHRPAQKLDLLGACLLGLGLGGLLLALSEAELWGWTSARLLGLAGASLLLLGWWVRHELRTAHPLVDLRSLRNRVVLTADVAGLVAGVGMYLLMSLVTRFVQTPSSAGYGFGASITVAGLALLPFSVVSVSTSRLVPVLARRTGTAAILPIGCAVSMVAALAFLFGRDQLWQLFAVMGLAGLGVGLTFAVMPGLIVGAVPANETGSAISFNQVLRYVGYSTGSALSGAVLQAHTPAGHTLPTGDAYTTAALISCAVWVVIGAATIVLPRRGAAAAVPAAAEPGLLTTGHRTGGDWTGGNRTTGDRTVHGTTDRAAARADHGDGAPAREEGAPA</sequence>
<evidence type="ECO:0000256" key="7">
    <source>
        <dbReference type="SAM" id="MobiDB-lite"/>
    </source>
</evidence>
<feature type="transmembrane region" description="Helical" evidence="8">
    <location>
        <begin position="87"/>
        <end position="109"/>
    </location>
</feature>
<dbReference type="Gene3D" id="1.20.1250.20">
    <property type="entry name" value="MFS general substrate transporter like domains"/>
    <property type="match status" value="1"/>
</dbReference>
<keyword evidence="3 8" id="KW-0812">Transmembrane</keyword>
<dbReference type="Pfam" id="PF07690">
    <property type="entry name" value="MFS_1"/>
    <property type="match status" value="1"/>
</dbReference>
<name>A0ABT1J7M6_9ACTN</name>
<feature type="transmembrane region" description="Helical" evidence="8">
    <location>
        <begin position="143"/>
        <end position="161"/>
    </location>
</feature>
<comment type="subcellular location">
    <subcellularLocation>
        <location evidence="1">Cell membrane</location>
        <topology evidence="1">Multi-pass membrane protein</topology>
    </subcellularLocation>
</comment>
<protein>
    <submittedName>
        <fullName evidence="10">MFS family arabinose efflux permease</fullName>
    </submittedName>
</protein>
<feature type="transmembrane region" description="Helical" evidence="8">
    <location>
        <begin position="271"/>
        <end position="293"/>
    </location>
</feature>
<comment type="caution">
    <text evidence="10">The sequence shown here is derived from an EMBL/GenBank/DDBJ whole genome shotgun (WGS) entry which is preliminary data.</text>
</comment>
<evidence type="ECO:0000256" key="4">
    <source>
        <dbReference type="ARBA" id="ARBA00022989"/>
    </source>
</evidence>
<evidence type="ECO:0000256" key="1">
    <source>
        <dbReference type="ARBA" id="ARBA00004651"/>
    </source>
</evidence>
<keyword evidence="11" id="KW-1185">Reference proteome</keyword>
<feature type="transmembrane region" description="Helical" evidence="8">
    <location>
        <begin position="20"/>
        <end position="46"/>
    </location>
</feature>
<feature type="transmembrane region" description="Helical" evidence="8">
    <location>
        <begin position="173"/>
        <end position="194"/>
    </location>
</feature>
<reference evidence="10 11" key="1">
    <citation type="submission" date="2022-06" db="EMBL/GenBank/DDBJ databases">
        <title>Sequencing the genomes of 1000 actinobacteria strains.</title>
        <authorList>
            <person name="Klenk H.-P."/>
        </authorList>
    </citation>
    <scope>NUCLEOTIDE SEQUENCE [LARGE SCALE GENOMIC DNA]</scope>
    <source>
        <strain evidence="10 11">DSM 41656</strain>
    </source>
</reference>
<dbReference type="SUPFAM" id="SSF103473">
    <property type="entry name" value="MFS general substrate transporter"/>
    <property type="match status" value="2"/>
</dbReference>
<dbReference type="PANTHER" id="PTHR42718:SF9">
    <property type="entry name" value="MAJOR FACILITATOR SUPERFAMILY MULTIDRUG TRANSPORTER MFSC"/>
    <property type="match status" value="1"/>
</dbReference>
<evidence type="ECO:0000256" key="8">
    <source>
        <dbReference type="SAM" id="Phobius"/>
    </source>
</evidence>
<evidence type="ECO:0000256" key="2">
    <source>
        <dbReference type="ARBA" id="ARBA00022448"/>
    </source>
</evidence>
<keyword evidence="5 8" id="KW-0472">Membrane</keyword>
<feature type="transmembrane region" description="Helical" evidence="8">
    <location>
        <begin position="206"/>
        <end position="223"/>
    </location>
</feature>
<keyword evidence="6" id="KW-0046">Antibiotic resistance</keyword>
<dbReference type="EMBL" id="JAMZDX010000007">
    <property type="protein sequence ID" value="MCP2313447.1"/>
    <property type="molecule type" value="Genomic_DNA"/>
</dbReference>
<evidence type="ECO:0000256" key="6">
    <source>
        <dbReference type="ARBA" id="ARBA00023251"/>
    </source>
</evidence>
<dbReference type="PROSITE" id="PS50850">
    <property type="entry name" value="MFS"/>
    <property type="match status" value="1"/>
</dbReference>
<dbReference type="Proteomes" id="UP001206483">
    <property type="component" value="Unassembled WGS sequence"/>
</dbReference>
<keyword evidence="2" id="KW-0813">Transport</keyword>
<feature type="compositionally biased region" description="Basic and acidic residues" evidence="7">
    <location>
        <begin position="498"/>
        <end position="529"/>
    </location>
</feature>
<dbReference type="Gene3D" id="1.20.1720.10">
    <property type="entry name" value="Multidrug resistance protein D"/>
    <property type="match status" value="1"/>
</dbReference>
<feature type="transmembrane region" description="Helical" evidence="8">
    <location>
        <begin position="58"/>
        <end position="75"/>
    </location>
</feature>
<gene>
    <name evidence="10" type="ORF">FHR36_006646</name>
</gene>
<feature type="transmembrane region" description="Helical" evidence="8">
    <location>
        <begin position="115"/>
        <end position="131"/>
    </location>
</feature>
<evidence type="ECO:0000259" key="9">
    <source>
        <dbReference type="PROSITE" id="PS50850"/>
    </source>
</evidence>
<evidence type="ECO:0000256" key="3">
    <source>
        <dbReference type="ARBA" id="ARBA00022692"/>
    </source>
</evidence>
<evidence type="ECO:0000256" key="5">
    <source>
        <dbReference type="ARBA" id="ARBA00023136"/>
    </source>
</evidence>
<feature type="transmembrane region" description="Helical" evidence="8">
    <location>
        <begin position="229"/>
        <end position="251"/>
    </location>
</feature>
<dbReference type="InterPro" id="IPR036259">
    <property type="entry name" value="MFS_trans_sf"/>
</dbReference>
<accession>A0ABT1J7M6</accession>
<evidence type="ECO:0000313" key="11">
    <source>
        <dbReference type="Proteomes" id="UP001206483"/>
    </source>
</evidence>
<feature type="transmembrane region" description="Helical" evidence="8">
    <location>
        <begin position="340"/>
        <end position="361"/>
    </location>
</feature>
<dbReference type="RefSeq" id="WP_253803376.1">
    <property type="nucleotide sequence ID" value="NZ_BAAAUB010000006.1"/>
</dbReference>
<feature type="transmembrane region" description="Helical" evidence="8">
    <location>
        <begin position="409"/>
        <end position="429"/>
    </location>
</feature>
<feature type="transmembrane region" description="Helical" evidence="8">
    <location>
        <begin position="441"/>
        <end position="463"/>
    </location>
</feature>
<feature type="domain" description="Major facilitator superfamily (MFS) profile" evidence="9">
    <location>
        <begin position="20"/>
        <end position="469"/>
    </location>
</feature>
<dbReference type="InterPro" id="IPR020846">
    <property type="entry name" value="MFS_dom"/>
</dbReference>
<proteinExistence type="predicted"/>
<evidence type="ECO:0000313" key="10">
    <source>
        <dbReference type="EMBL" id="MCP2313447.1"/>
    </source>
</evidence>
<feature type="transmembrane region" description="Helical" evidence="8">
    <location>
        <begin position="305"/>
        <end position="328"/>
    </location>
</feature>
<dbReference type="PANTHER" id="PTHR42718">
    <property type="entry name" value="MAJOR FACILITATOR SUPERFAMILY MULTIDRUG TRANSPORTER MFSC"/>
    <property type="match status" value="1"/>
</dbReference>